<evidence type="ECO:0000256" key="8">
    <source>
        <dbReference type="ARBA" id="ARBA00048679"/>
    </source>
</evidence>
<dbReference type="InterPro" id="IPR000719">
    <property type="entry name" value="Prot_kinase_dom"/>
</dbReference>
<evidence type="ECO:0000256" key="6">
    <source>
        <dbReference type="ARBA" id="ARBA00022840"/>
    </source>
</evidence>
<comment type="catalytic activity">
    <reaction evidence="7">
        <text>L-threonyl-[protein] + ATP = O-phospho-L-threonyl-[protein] + ADP + H(+)</text>
        <dbReference type="Rhea" id="RHEA:46608"/>
        <dbReference type="Rhea" id="RHEA-COMP:11060"/>
        <dbReference type="Rhea" id="RHEA-COMP:11605"/>
        <dbReference type="ChEBI" id="CHEBI:15378"/>
        <dbReference type="ChEBI" id="CHEBI:30013"/>
        <dbReference type="ChEBI" id="CHEBI:30616"/>
        <dbReference type="ChEBI" id="CHEBI:61977"/>
        <dbReference type="ChEBI" id="CHEBI:456216"/>
        <dbReference type="EC" id="2.7.11.1"/>
    </reaction>
</comment>
<evidence type="ECO:0000256" key="5">
    <source>
        <dbReference type="ARBA" id="ARBA00022777"/>
    </source>
</evidence>
<evidence type="ECO:0000256" key="2">
    <source>
        <dbReference type="ARBA" id="ARBA00022527"/>
    </source>
</evidence>
<dbReference type="PANTHER" id="PTHR48005">
    <property type="entry name" value="LEUCINE RICH REPEAT KINASE 2"/>
    <property type="match status" value="1"/>
</dbReference>
<evidence type="ECO:0000256" key="3">
    <source>
        <dbReference type="ARBA" id="ARBA00022679"/>
    </source>
</evidence>
<keyword evidence="11" id="KW-1185">Reference proteome</keyword>
<reference evidence="11" key="1">
    <citation type="submission" date="2024-07" db="EMBL/GenBank/DDBJ databases">
        <title>Two chromosome-level genome assemblies of Korean endemic species Abeliophyllum distichum and Forsythia ovata (Oleaceae).</title>
        <authorList>
            <person name="Jang H."/>
        </authorList>
    </citation>
    <scope>NUCLEOTIDE SEQUENCE [LARGE SCALE GENOMIC DNA]</scope>
</reference>
<keyword evidence="4" id="KW-0547">Nucleotide-binding</keyword>
<protein>
    <recommendedName>
        <fullName evidence="1">non-specific serine/threonine protein kinase</fullName>
        <ecNumber evidence="1">2.7.11.1</ecNumber>
    </recommendedName>
</protein>
<evidence type="ECO:0000256" key="1">
    <source>
        <dbReference type="ARBA" id="ARBA00012513"/>
    </source>
</evidence>
<keyword evidence="5" id="KW-0418">Kinase</keyword>
<evidence type="ECO:0000256" key="7">
    <source>
        <dbReference type="ARBA" id="ARBA00047899"/>
    </source>
</evidence>
<proteinExistence type="predicted"/>
<dbReference type="SUPFAM" id="SSF56112">
    <property type="entry name" value="Protein kinase-like (PK-like)"/>
    <property type="match status" value="1"/>
</dbReference>
<dbReference type="GO" id="GO:0005524">
    <property type="term" value="F:ATP binding"/>
    <property type="evidence" value="ECO:0007669"/>
    <property type="project" value="UniProtKB-KW"/>
</dbReference>
<comment type="catalytic activity">
    <reaction evidence="8">
        <text>L-seryl-[protein] + ATP = O-phospho-L-seryl-[protein] + ADP + H(+)</text>
        <dbReference type="Rhea" id="RHEA:17989"/>
        <dbReference type="Rhea" id="RHEA-COMP:9863"/>
        <dbReference type="Rhea" id="RHEA-COMP:11604"/>
        <dbReference type="ChEBI" id="CHEBI:15378"/>
        <dbReference type="ChEBI" id="CHEBI:29999"/>
        <dbReference type="ChEBI" id="CHEBI:30616"/>
        <dbReference type="ChEBI" id="CHEBI:83421"/>
        <dbReference type="ChEBI" id="CHEBI:456216"/>
        <dbReference type="EC" id="2.7.11.1"/>
    </reaction>
</comment>
<dbReference type="Pfam" id="PF07714">
    <property type="entry name" value="PK_Tyr_Ser-Thr"/>
    <property type="match status" value="1"/>
</dbReference>
<comment type="caution">
    <text evidence="10">The sequence shown here is derived from an EMBL/GenBank/DDBJ whole genome shotgun (WGS) entry which is preliminary data.</text>
</comment>
<evidence type="ECO:0000256" key="4">
    <source>
        <dbReference type="ARBA" id="ARBA00022741"/>
    </source>
</evidence>
<keyword evidence="6" id="KW-0067">ATP-binding</keyword>
<dbReference type="PROSITE" id="PS00108">
    <property type="entry name" value="PROTEIN_KINASE_ST"/>
    <property type="match status" value="1"/>
</dbReference>
<dbReference type="Gene3D" id="1.10.510.10">
    <property type="entry name" value="Transferase(Phosphotransferase) domain 1"/>
    <property type="match status" value="1"/>
</dbReference>
<feature type="domain" description="Protein kinase" evidence="9">
    <location>
        <begin position="97"/>
        <end position="262"/>
    </location>
</feature>
<evidence type="ECO:0000313" key="10">
    <source>
        <dbReference type="EMBL" id="KAL2554682.1"/>
    </source>
</evidence>
<dbReference type="InterPro" id="IPR008271">
    <property type="entry name" value="Ser/Thr_kinase_AS"/>
</dbReference>
<dbReference type="InterPro" id="IPR001245">
    <property type="entry name" value="Ser-Thr/Tyr_kinase_cat_dom"/>
</dbReference>
<accession>A0ABD1WY89</accession>
<dbReference type="Proteomes" id="UP001604277">
    <property type="component" value="Unassembled WGS sequence"/>
</dbReference>
<gene>
    <name evidence="10" type="ORF">Fot_08301</name>
</gene>
<dbReference type="InterPro" id="IPR051420">
    <property type="entry name" value="Ser_Thr_Kinases_DiverseReg"/>
</dbReference>
<dbReference type="EC" id="2.7.11.1" evidence="1"/>
<sequence length="262" mass="29473">MGYRARMCTLARPTYKVRPTHGAHQFGSVRAWSELLMGRVNMAMDSPIHDWRRRDMIGDGFPQPPLLNNLTSRTLPFVHYFPKSPAPSALVCPIVYPGQSNVIGRGGAGIVYHGKTPNGVEIAVKKLLGFGSNNHDHGFKAKIRTLGNIRHRSIVKLLAFCTNKETNLLIYEYMTNESLGEALHRKKGEFLNWNLRYKIAMDAAKGLCYLHHDCSSLIVHRDVKSNNILLNSSFEAHVADFGLAKFLVDGGARFLLWEEFPQ</sequence>
<dbReference type="SMART" id="SM00220">
    <property type="entry name" value="S_TKc"/>
    <property type="match status" value="1"/>
</dbReference>
<dbReference type="AlphaFoldDB" id="A0ABD1WY89"/>
<keyword evidence="2" id="KW-0723">Serine/threonine-protein kinase</keyword>
<name>A0ABD1WY89_9LAMI</name>
<dbReference type="PANTHER" id="PTHR48005:SF91">
    <property type="entry name" value="PROTEIN KINASE DOMAIN-CONTAINING PROTEIN"/>
    <property type="match status" value="1"/>
</dbReference>
<organism evidence="10 11">
    <name type="scientific">Forsythia ovata</name>
    <dbReference type="NCBI Taxonomy" id="205694"/>
    <lineage>
        <taxon>Eukaryota</taxon>
        <taxon>Viridiplantae</taxon>
        <taxon>Streptophyta</taxon>
        <taxon>Embryophyta</taxon>
        <taxon>Tracheophyta</taxon>
        <taxon>Spermatophyta</taxon>
        <taxon>Magnoliopsida</taxon>
        <taxon>eudicotyledons</taxon>
        <taxon>Gunneridae</taxon>
        <taxon>Pentapetalae</taxon>
        <taxon>asterids</taxon>
        <taxon>lamiids</taxon>
        <taxon>Lamiales</taxon>
        <taxon>Oleaceae</taxon>
        <taxon>Forsythieae</taxon>
        <taxon>Forsythia</taxon>
    </lineage>
</organism>
<dbReference type="Gene3D" id="3.30.200.20">
    <property type="entry name" value="Phosphorylase Kinase, domain 1"/>
    <property type="match status" value="1"/>
</dbReference>
<dbReference type="GO" id="GO:0004674">
    <property type="term" value="F:protein serine/threonine kinase activity"/>
    <property type="evidence" value="ECO:0007669"/>
    <property type="project" value="UniProtKB-KW"/>
</dbReference>
<keyword evidence="3" id="KW-0808">Transferase</keyword>
<evidence type="ECO:0000313" key="11">
    <source>
        <dbReference type="Proteomes" id="UP001604277"/>
    </source>
</evidence>
<evidence type="ECO:0000259" key="9">
    <source>
        <dbReference type="PROSITE" id="PS50011"/>
    </source>
</evidence>
<dbReference type="PROSITE" id="PS50011">
    <property type="entry name" value="PROTEIN_KINASE_DOM"/>
    <property type="match status" value="1"/>
</dbReference>
<dbReference type="EMBL" id="JBFOLJ010000002">
    <property type="protein sequence ID" value="KAL2554682.1"/>
    <property type="molecule type" value="Genomic_DNA"/>
</dbReference>
<dbReference type="InterPro" id="IPR011009">
    <property type="entry name" value="Kinase-like_dom_sf"/>
</dbReference>